<evidence type="ECO:0000256" key="7">
    <source>
        <dbReference type="ARBA" id="ARBA00022670"/>
    </source>
</evidence>
<keyword evidence="15" id="KW-1185">Reference proteome</keyword>
<name>A0ABP8CYZ8_9FLAO</name>
<dbReference type="PRINTS" id="PR00756">
    <property type="entry name" value="ALADIPTASE"/>
</dbReference>
<evidence type="ECO:0000256" key="8">
    <source>
        <dbReference type="ARBA" id="ARBA00022723"/>
    </source>
</evidence>
<accession>A0ABP8CYZ8</accession>
<evidence type="ECO:0000313" key="14">
    <source>
        <dbReference type="EMBL" id="GAA4245127.1"/>
    </source>
</evidence>
<dbReference type="SUPFAM" id="SSF55486">
    <property type="entry name" value="Metalloproteases ('zincins'), catalytic domain"/>
    <property type="match status" value="1"/>
</dbReference>
<evidence type="ECO:0000313" key="15">
    <source>
        <dbReference type="Proteomes" id="UP001501682"/>
    </source>
</evidence>
<dbReference type="EMBL" id="BAABCB010000027">
    <property type="protein sequence ID" value="GAA4245127.1"/>
    <property type="molecule type" value="Genomic_DNA"/>
</dbReference>
<protein>
    <recommendedName>
        <fullName evidence="5">Aminopeptidase N</fullName>
        <ecNumber evidence="4">3.4.11.2</ecNumber>
    </recommendedName>
</protein>
<keyword evidence="7" id="KW-0645">Protease</keyword>
<evidence type="ECO:0000256" key="6">
    <source>
        <dbReference type="ARBA" id="ARBA00022438"/>
    </source>
</evidence>
<proteinExistence type="inferred from homology"/>
<dbReference type="InterPro" id="IPR014782">
    <property type="entry name" value="Peptidase_M1_dom"/>
</dbReference>
<dbReference type="InterPro" id="IPR027268">
    <property type="entry name" value="Peptidase_M4/M1_CTD_sf"/>
</dbReference>
<comment type="catalytic activity">
    <reaction evidence="1">
        <text>Release of an N-terminal amino acid, Xaa-|-Yaa- from a peptide, amide or arylamide. Xaa is preferably Ala, but may be most amino acids including Pro (slow action). When a terminal hydrophobic residue is followed by a prolyl residue, the two may be released as an intact Xaa-Pro dipeptide.</text>
        <dbReference type="EC" id="3.4.11.2"/>
    </reaction>
</comment>
<dbReference type="Proteomes" id="UP001501682">
    <property type="component" value="Unassembled WGS sequence"/>
</dbReference>
<organism evidence="14 15">
    <name type="scientific">Winogradskyella damuponensis</name>
    <dbReference type="NCBI Taxonomy" id="943939"/>
    <lineage>
        <taxon>Bacteria</taxon>
        <taxon>Pseudomonadati</taxon>
        <taxon>Bacteroidota</taxon>
        <taxon>Flavobacteriia</taxon>
        <taxon>Flavobacteriales</taxon>
        <taxon>Flavobacteriaceae</taxon>
        <taxon>Winogradskyella</taxon>
    </lineage>
</organism>
<dbReference type="Pfam" id="PF17900">
    <property type="entry name" value="Peptidase_M1_N"/>
    <property type="match status" value="1"/>
</dbReference>
<keyword evidence="10" id="KW-0862">Zinc</keyword>
<evidence type="ECO:0000256" key="4">
    <source>
        <dbReference type="ARBA" id="ARBA00012564"/>
    </source>
</evidence>
<dbReference type="Pfam" id="PF01433">
    <property type="entry name" value="Peptidase_M1"/>
    <property type="match status" value="1"/>
</dbReference>
<dbReference type="PANTHER" id="PTHR11533">
    <property type="entry name" value="PROTEASE M1 ZINC METALLOPROTEASE"/>
    <property type="match status" value="1"/>
</dbReference>
<dbReference type="RefSeq" id="WP_344715333.1">
    <property type="nucleotide sequence ID" value="NZ_BAABCB010000027.1"/>
</dbReference>
<gene>
    <name evidence="14" type="ORF">GCM10022292_26300</name>
</gene>
<evidence type="ECO:0000256" key="2">
    <source>
        <dbReference type="ARBA" id="ARBA00001947"/>
    </source>
</evidence>
<dbReference type="Gene3D" id="1.10.390.10">
    <property type="entry name" value="Neutral Protease Domain 2"/>
    <property type="match status" value="1"/>
</dbReference>
<dbReference type="EC" id="3.4.11.2" evidence="4"/>
<keyword evidence="8" id="KW-0479">Metal-binding</keyword>
<evidence type="ECO:0000256" key="11">
    <source>
        <dbReference type="ARBA" id="ARBA00023049"/>
    </source>
</evidence>
<sequence>MKNFFIILSVCLASVSVAQQTDYVDFKKVEALIVFNQFQVDSTKYNSYDVKFDILRSTDSIYLDAVNMKFIHVAIDGSEVNFSNDGKKLKIYHSFEKGQTYNLSFLFFASPKKAMYFVGWENEGRNQIWTQGQGKYTSNWLPSLDDTNDKIEFDLKFVAPKTYQVISNGVLKSKSDNDGHVLWEYDMKHPMSSYLVAVVVGKYEKKTETSKSGIPLEYYYYPEDSLKVEPTYRYSKQMFDFLEEEIGVAYPWQNYKQVPVHDFLYAGMENTSLTIFSDAFVVDSIGFNDKNYVNVNAHELAHQWFGDLVTAKSGAHHWLQEGFATYYALLAEKDVFGENYFYFKLLESSIDLGKQDISGNGTSLLNPKSSSLTFYQRGAWVLHALRTKVGDRVFRQAVINYLEKYKFKNAETSDFIKEVERIYGRSLSSFVNLWIKQKDFPVDNAFDILKKQSTYINEFLMVDCQAKSSKCSEYLKYYVSDEAKAKIISQVPELVTPETFNNGLKVRQAISKYVRQIPVNLKEGYESLLDDKSYITIENALYNLWSSFPEDRSAYLFKTRDVVGFNDKNVRLLWIVLNLSTPFYKADNKQALFQELIDYTGEKYNADLRIKAFQYLKMIKSCNEDCMSNLENAKSHHNWRLVKFAKQLSEELEQKRN</sequence>
<evidence type="ECO:0000256" key="3">
    <source>
        <dbReference type="ARBA" id="ARBA00010136"/>
    </source>
</evidence>
<keyword evidence="11" id="KW-0482">Metalloprotease</keyword>
<feature type="domain" description="Peptidase M1 membrane alanine aminopeptidase" evidence="12">
    <location>
        <begin position="235"/>
        <end position="434"/>
    </location>
</feature>
<dbReference type="InterPro" id="IPR045357">
    <property type="entry name" value="Aminopeptidase_N-like_N"/>
</dbReference>
<evidence type="ECO:0000256" key="9">
    <source>
        <dbReference type="ARBA" id="ARBA00022801"/>
    </source>
</evidence>
<dbReference type="PANTHER" id="PTHR11533:SF174">
    <property type="entry name" value="PUROMYCIN-SENSITIVE AMINOPEPTIDASE-RELATED"/>
    <property type="match status" value="1"/>
</dbReference>
<evidence type="ECO:0000259" key="13">
    <source>
        <dbReference type="Pfam" id="PF17900"/>
    </source>
</evidence>
<dbReference type="InterPro" id="IPR042097">
    <property type="entry name" value="Aminopeptidase_N-like_N_sf"/>
</dbReference>
<comment type="cofactor">
    <cofactor evidence="2">
        <name>Zn(2+)</name>
        <dbReference type="ChEBI" id="CHEBI:29105"/>
    </cofactor>
</comment>
<dbReference type="SUPFAM" id="SSF63737">
    <property type="entry name" value="Leukotriene A4 hydrolase N-terminal domain"/>
    <property type="match status" value="1"/>
</dbReference>
<evidence type="ECO:0000259" key="12">
    <source>
        <dbReference type="Pfam" id="PF01433"/>
    </source>
</evidence>
<dbReference type="InterPro" id="IPR050344">
    <property type="entry name" value="Peptidase_M1_aminopeptidases"/>
</dbReference>
<dbReference type="Gene3D" id="2.60.40.1730">
    <property type="entry name" value="tricorn interacting facor f3 domain"/>
    <property type="match status" value="1"/>
</dbReference>
<comment type="similarity">
    <text evidence="3">Belongs to the peptidase M1 family.</text>
</comment>
<evidence type="ECO:0000256" key="5">
    <source>
        <dbReference type="ARBA" id="ARBA00015611"/>
    </source>
</evidence>
<reference evidence="15" key="1">
    <citation type="journal article" date="2019" name="Int. J. Syst. Evol. Microbiol.">
        <title>The Global Catalogue of Microorganisms (GCM) 10K type strain sequencing project: providing services to taxonomists for standard genome sequencing and annotation.</title>
        <authorList>
            <consortium name="The Broad Institute Genomics Platform"/>
            <consortium name="The Broad Institute Genome Sequencing Center for Infectious Disease"/>
            <person name="Wu L."/>
            <person name="Ma J."/>
        </authorList>
    </citation>
    <scope>NUCLEOTIDE SEQUENCE [LARGE SCALE GENOMIC DNA]</scope>
    <source>
        <strain evidence="15">JCM 17633</strain>
    </source>
</reference>
<keyword evidence="9" id="KW-0378">Hydrolase</keyword>
<evidence type="ECO:0000256" key="10">
    <source>
        <dbReference type="ARBA" id="ARBA00022833"/>
    </source>
</evidence>
<feature type="domain" description="Aminopeptidase N-like N-terminal" evidence="13">
    <location>
        <begin position="48"/>
        <end position="195"/>
    </location>
</feature>
<dbReference type="InterPro" id="IPR001930">
    <property type="entry name" value="Peptidase_M1"/>
</dbReference>
<dbReference type="CDD" id="cd09603">
    <property type="entry name" value="M1_APN_like"/>
    <property type="match status" value="1"/>
</dbReference>
<evidence type="ECO:0000256" key="1">
    <source>
        <dbReference type="ARBA" id="ARBA00000098"/>
    </source>
</evidence>
<comment type="caution">
    <text evidence="14">The sequence shown here is derived from an EMBL/GenBank/DDBJ whole genome shotgun (WGS) entry which is preliminary data.</text>
</comment>
<keyword evidence="6" id="KW-0031">Aminopeptidase</keyword>